<organism evidence="17 18">
    <name type="scientific">Flavonifractor hominis</name>
    <dbReference type="NCBI Taxonomy" id="3133178"/>
    <lineage>
        <taxon>Bacteria</taxon>
        <taxon>Bacillati</taxon>
        <taxon>Bacillota</taxon>
        <taxon>Clostridia</taxon>
        <taxon>Eubacteriales</taxon>
        <taxon>Oscillospiraceae</taxon>
        <taxon>Flavonifractor</taxon>
    </lineage>
</organism>
<dbReference type="RefSeq" id="WP_349139731.1">
    <property type="nucleotide sequence ID" value="NZ_JBBMFT010000003.1"/>
</dbReference>
<evidence type="ECO:0000256" key="2">
    <source>
        <dbReference type="ARBA" id="ARBA00005019"/>
    </source>
</evidence>
<dbReference type="NCBIfam" id="TIGR00125">
    <property type="entry name" value="cyt_tran_rel"/>
    <property type="match status" value="1"/>
</dbReference>
<comment type="catalytic activity">
    <reaction evidence="13">
        <text>P(1),P(4)-bis(5'-adenosyl) tetraphosphate + H2O = 2 ADP + 2 H(+)</text>
        <dbReference type="Rhea" id="RHEA:24252"/>
        <dbReference type="ChEBI" id="CHEBI:15377"/>
        <dbReference type="ChEBI" id="CHEBI:15378"/>
        <dbReference type="ChEBI" id="CHEBI:58141"/>
        <dbReference type="ChEBI" id="CHEBI:456216"/>
        <dbReference type="EC" id="3.6.1.41"/>
    </reaction>
</comment>
<evidence type="ECO:0000313" key="18">
    <source>
        <dbReference type="Proteomes" id="UP001440599"/>
    </source>
</evidence>
<dbReference type="EC" id="2.7.7.18" evidence="14"/>
<keyword evidence="7 14" id="KW-0547">Nucleotide-binding</keyword>
<dbReference type="InterPro" id="IPR005249">
    <property type="entry name" value="YqeK"/>
</dbReference>
<keyword evidence="6" id="KW-0479">Metal-binding</keyword>
<evidence type="ECO:0000256" key="3">
    <source>
        <dbReference type="ARBA" id="ARBA00022642"/>
    </source>
</evidence>
<dbReference type="PANTHER" id="PTHR39321:SF3">
    <property type="entry name" value="PHOSPHOPANTETHEINE ADENYLYLTRANSFERASE"/>
    <property type="match status" value="1"/>
</dbReference>
<dbReference type="SUPFAM" id="SSF109604">
    <property type="entry name" value="HD-domain/PDEase-like"/>
    <property type="match status" value="1"/>
</dbReference>
<dbReference type="HAMAP" id="MF_00244">
    <property type="entry name" value="NaMN_adenylyltr"/>
    <property type="match status" value="1"/>
</dbReference>
<evidence type="ECO:0000259" key="16">
    <source>
        <dbReference type="Pfam" id="PF01966"/>
    </source>
</evidence>
<dbReference type="InterPro" id="IPR006674">
    <property type="entry name" value="HD_domain"/>
</dbReference>
<dbReference type="Proteomes" id="UP001440599">
    <property type="component" value="Unassembled WGS sequence"/>
</dbReference>
<dbReference type="NCBIfam" id="TIGR00488">
    <property type="entry name" value="bis(5'-nucleosyl)-tetraphosphatase (symmetrical) YqeK"/>
    <property type="match status" value="1"/>
</dbReference>
<comment type="pathway">
    <text evidence="2 14">Cofactor biosynthesis; NAD(+) biosynthesis; deamido-NAD(+) from nicotinate D-ribonucleotide: step 1/1.</text>
</comment>
<keyword evidence="5 14" id="KW-0548">Nucleotidyltransferase</keyword>
<comment type="caution">
    <text evidence="17">The sequence shown here is derived from an EMBL/GenBank/DDBJ whole genome shotgun (WGS) entry which is preliminary data.</text>
</comment>
<evidence type="ECO:0000256" key="9">
    <source>
        <dbReference type="ARBA" id="ARBA00022840"/>
    </source>
</evidence>
<feature type="domain" description="Cytidyltransferase-like" evidence="15">
    <location>
        <begin position="5"/>
        <end position="178"/>
    </location>
</feature>
<dbReference type="CDD" id="cd02165">
    <property type="entry name" value="NMNAT"/>
    <property type="match status" value="1"/>
</dbReference>
<evidence type="ECO:0000256" key="11">
    <source>
        <dbReference type="ARBA" id="ARBA00023027"/>
    </source>
</evidence>
<dbReference type="Gene3D" id="1.10.3210.10">
    <property type="entry name" value="Hypothetical protein af1432"/>
    <property type="match status" value="1"/>
</dbReference>
<dbReference type="CDD" id="cd00077">
    <property type="entry name" value="HDc"/>
    <property type="match status" value="1"/>
</dbReference>
<proteinExistence type="inferred from homology"/>
<dbReference type="InterPro" id="IPR014729">
    <property type="entry name" value="Rossmann-like_a/b/a_fold"/>
</dbReference>
<dbReference type="PANTHER" id="PTHR39321">
    <property type="entry name" value="NICOTINATE-NUCLEOTIDE ADENYLYLTRANSFERASE-RELATED"/>
    <property type="match status" value="1"/>
</dbReference>
<comment type="catalytic activity">
    <reaction evidence="12 14">
        <text>nicotinate beta-D-ribonucleotide + ATP + H(+) = deamido-NAD(+) + diphosphate</text>
        <dbReference type="Rhea" id="RHEA:22860"/>
        <dbReference type="ChEBI" id="CHEBI:15378"/>
        <dbReference type="ChEBI" id="CHEBI:30616"/>
        <dbReference type="ChEBI" id="CHEBI:33019"/>
        <dbReference type="ChEBI" id="CHEBI:57502"/>
        <dbReference type="ChEBI" id="CHEBI:58437"/>
        <dbReference type="EC" id="2.7.7.18"/>
    </reaction>
</comment>
<evidence type="ECO:0000313" key="17">
    <source>
        <dbReference type="EMBL" id="MEQ2456150.1"/>
    </source>
</evidence>
<dbReference type="InterPro" id="IPR003607">
    <property type="entry name" value="HD/PDEase_dom"/>
</dbReference>
<reference evidence="17 18" key="1">
    <citation type="submission" date="2024-03" db="EMBL/GenBank/DDBJ databases">
        <title>Human intestinal bacterial collection.</title>
        <authorList>
            <person name="Pauvert C."/>
            <person name="Hitch T.C.A."/>
            <person name="Clavel T."/>
        </authorList>
    </citation>
    <scope>NUCLEOTIDE SEQUENCE [LARGE SCALE GENOMIC DNA]</scope>
    <source>
        <strain evidence="17 18">CLA-AP-H34</strain>
    </source>
</reference>
<evidence type="ECO:0000256" key="10">
    <source>
        <dbReference type="ARBA" id="ARBA00023004"/>
    </source>
</evidence>
<dbReference type="GO" id="GO:0008803">
    <property type="term" value="F:bis(5'-nucleosyl)-tetraphosphatase (symmetrical) activity"/>
    <property type="evidence" value="ECO:0007669"/>
    <property type="project" value="UniProtKB-EC"/>
</dbReference>
<evidence type="ECO:0000256" key="5">
    <source>
        <dbReference type="ARBA" id="ARBA00022695"/>
    </source>
</evidence>
<gene>
    <name evidence="17" type="primary">yqeK</name>
    <name evidence="14" type="synonym">nadD</name>
    <name evidence="17" type="ORF">WMO45_06400</name>
</gene>
<dbReference type="EMBL" id="JBBMFT010000003">
    <property type="protein sequence ID" value="MEQ2456150.1"/>
    <property type="molecule type" value="Genomic_DNA"/>
</dbReference>
<dbReference type="NCBIfam" id="TIGR00482">
    <property type="entry name" value="nicotinate (nicotinamide) nucleotide adenylyltransferase"/>
    <property type="match status" value="1"/>
</dbReference>
<feature type="domain" description="HD" evidence="16">
    <location>
        <begin position="229"/>
        <end position="341"/>
    </location>
</feature>
<evidence type="ECO:0000256" key="7">
    <source>
        <dbReference type="ARBA" id="ARBA00022741"/>
    </source>
</evidence>
<dbReference type="Gene3D" id="3.40.50.620">
    <property type="entry name" value="HUPs"/>
    <property type="match status" value="1"/>
</dbReference>
<evidence type="ECO:0000259" key="15">
    <source>
        <dbReference type="Pfam" id="PF01467"/>
    </source>
</evidence>
<evidence type="ECO:0000256" key="13">
    <source>
        <dbReference type="ARBA" id="ARBA00049417"/>
    </source>
</evidence>
<evidence type="ECO:0000256" key="12">
    <source>
        <dbReference type="ARBA" id="ARBA00048721"/>
    </source>
</evidence>
<keyword evidence="11 14" id="KW-0520">NAD</keyword>
<protein>
    <recommendedName>
        <fullName evidence="14">Probable nicotinate-nucleotide adenylyltransferase</fullName>
        <ecNumber evidence="14">2.7.7.18</ecNumber>
    </recommendedName>
    <alternativeName>
        <fullName evidence="14">Deamido-NAD(+) diphosphorylase</fullName>
    </alternativeName>
    <alternativeName>
        <fullName evidence="14">Deamido-NAD(+) pyrophosphorylase</fullName>
    </alternativeName>
    <alternativeName>
        <fullName evidence="14">Nicotinate mononucleotide adenylyltransferase</fullName>
        <shortName evidence="14">NaMN adenylyltransferase</shortName>
    </alternativeName>
</protein>
<comment type="function">
    <text evidence="1 14">Catalyzes the reversible adenylation of nicotinate mononucleotide (NaMN) to nicotinic acid adenine dinucleotide (NaAD).</text>
</comment>
<name>A0ABV1ENK7_9FIRM</name>
<sequence length="401" mass="45215">MKLGIYGGTFNPPHLGHLAAARFALDALELDELWFVPAATPPHKVLPADGPTPEQRMAMVELAADGLLLPGRVKVSDLELSRPGKSYTADTLEQLHARYPDAELWFLMGTDMFLTLQNWREPEVITRLAGICTFARTQSDSGEMLSIQAEYLQKTFGARTCVLQLPHIVDVSSTRLRELLAKGEGREYLSPAVYGHIIRNRLYGVDYDLRHLPDRELRACSYSMIRAKRIAHIQGTEQEAVQLARRWGADEESARRAAILHDCTKYLDMDEQLQLCAKYGIVLDELEQQAVKLLHSKTGACVARDVYGVSDAVYEAIFWHTTGKADMTLLEKILYIADYMEPTRDFPGVERLRELAYQDLDAAVCLGCEMSIQEMKERGLPVHPNTVKARDWLRKSNGKEP</sequence>
<evidence type="ECO:0000256" key="14">
    <source>
        <dbReference type="HAMAP-Rule" id="MF_00244"/>
    </source>
</evidence>
<keyword evidence="4 14" id="KW-0808">Transferase</keyword>
<evidence type="ECO:0000256" key="1">
    <source>
        <dbReference type="ARBA" id="ARBA00002324"/>
    </source>
</evidence>
<comment type="similarity">
    <text evidence="14">Belongs to the NadD family.</text>
</comment>
<keyword evidence="10" id="KW-0408">Iron</keyword>
<dbReference type="InterPro" id="IPR004821">
    <property type="entry name" value="Cyt_trans-like"/>
</dbReference>
<dbReference type="SUPFAM" id="SSF52374">
    <property type="entry name" value="Nucleotidylyl transferase"/>
    <property type="match status" value="1"/>
</dbReference>
<evidence type="ECO:0000256" key="6">
    <source>
        <dbReference type="ARBA" id="ARBA00022723"/>
    </source>
</evidence>
<dbReference type="Pfam" id="PF01467">
    <property type="entry name" value="CTP_transf_like"/>
    <property type="match status" value="1"/>
</dbReference>
<evidence type="ECO:0000256" key="4">
    <source>
        <dbReference type="ARBA" id="ARBA00022679"/>
    </source>
</evidence>
<keyword evidence="3 14" id="KW-0662">Pyridine nucleotide biosynthesis</keyword>
<dbReference type="InterPro" id="IPR005248">
    <property type="entry name" value="NadD/NMNAT"/>
</dbReference>
<evidence type="ECO:0000256" key="8">
    <source>
        <dbReference type="ARBA" id="ARBA00022801"/>
    </source>
</evidence>
<keyword evidence="8 17" id="KW-0378">Hydrolase</keyword>
<keyword evidence="18" id="KW-1185">Reference proteome</keyword>
<keyword evidence="9 14" id="KW-0067">ATP-binding</keyword>
<dbReference type="Pfam" id="PF01966">
    <property type="entry name" value="HD"/>
    <property type="match status" value="1"/>
</dbReference>
<accession>A0ABV1ENK7</accession>